<gene>
    <name evidence="1" type="ORF">JOF29_006176</name>
</gene>
<comment type="caution">
    <text evidence="1">The sequence shown here is derived from an EMBL/GenBank/DDBJ whole genome shotgun (WGS) entry which is preliminary data.</text>
</comment>
<proteinExistence type="predicted"/>
<accession>A0ABS4UTY1</accession>
<dbReference type="EMBL" id="JAGINT010000002">
    <property type="protein sequence ID" value="MBP2355066.1"/>
    <property type="molecule type" value="Genomic_DNA"/>
</dbReference>
<protein>
    <submittedName>
        <fullName evidence="1">Uncharacterized protein</fullName>
    </submittedName>
</protein>
<evidence type="ECO:0000313" key="2">
    <source>
        <dbReference type="Proteomes" id="UP000755585"/>
    </source>
</evidence>
<evidence type="ECO:0000313" key="1">
    <source>
        <dbReference type="EMBL" id="MBP2355066.1"/>
    </source>
</evidence>
<reference evidence="1 2" key="1">
    <citation type="submission" date="2021-03" db="EMBL/GenBank/DDBJ databases">
        <title>Sequencing the genomes of 1000 actinobacteria strains.</title>
        <authorList>
            <person name="Klenk H.-P."/>
        </authorList>
    </citation>
    <scope>NUCLEOTIDE SEQUENCE [LARGE SCALE GENOMIC DNA]</scope>
    <source>
        <strain evidence="1 2">DSM 18824</strain>
    </source>
</reference>
<organism evidence="1 2">
    <name type="scientific">Kribbella aluminosa</name>
    <dbReference type="NCBI Taxonomy" id="416017"/>
    <lineage>
        <taxon>Bacteria</taxon>
        <taxon>Bacillati</taxon>
        <taxon>Actinomycetota</taxon>
        <taxon>Actinomycetes</taxon>
        <taxon>Propionibacteriales</taxon>
        <taxon>Kribbellaceae</taxon>
        <taxon>Kribbella</taxon>
    </lineage>
</organism>
<dbReference type="RefSeq" id="WP_209697788.1">
    <property type="nucleotide sequence ID" value="NZ_BAAAVU010000015.1"/>
</dbReference>
<name>A0ABS4UTY1_9ACTN</name>
<sequence>MRHLFVNGPVQNGPFTFDGHPGKAVGVRLAAVLNGILGVPPAPHLWNTVTLAGDLRYRQAEGTSRCRSQFEAELIADKYAENQSPSAGIMTDADGEVADLALEMIECNLRAGVLRISRETVATCRHCGHMVGSGSQPCKACGGTESRDRAGLHLVAEPRPGRPVLDRSDIHAHHRQWPKHLQHTAGDVAPRLILSRTRDHGIQLAPFGLTGVVLDPRAGIHATVLAAARRHRAEVAVMTITQNAANHVAAHGVHFRRHNGIRLQYALHGHLPYDHLAGIQPLCRAYRATSAVWDAFVQWFLPLVALRAKTGTKPGQLAALFKHYMRAYLAQPAEIAATAVEEVRRSISAGGTDWITDKHALANVMVSQAVGRAGDSVAR</sequence>
<dbReference type="Proteomes" id="UP000755585">
    <property type="component" value="Unassembled WGS sequence"/>
</dbReference>
<keyword evidence="2" id="KW-1185">Reference proteome</keyword>